<dbReference type="InterPro" id="IPR051997">
    <property type="entry name" value="STK_NEK"/>
</dbReference>
<dbReference type="RefSeq" id="XP_053585326.1">
    <property type="nucleotide sequence ID" value="XM_053730554.1"/>
</dbReference>
<name>A0A6A5GVV1_CAERE</name>
<dbReference type="GO" id="GO:0004672">
    <property type="term" value="F:protein kinase activity"/>
    <property type="evidence" value="ECO:0007669"/>
    <property type="project" value="InterPro"/>
</dbReference>
<dbReference type="KEGG" id="crq:GCK72_014960"/>
<protein>
    <recommendedName>
        <fullName evidence="6">Protein kinase domain-containing protein</fullName>
    </recommendedName>
</protein>
<evidence type="ECO:0000256" key="2">
    <source>
        <dbReference type="ARBA" id="ARBA00022840"/>
    </source>
</evidence>
<reference evidence="7 8" key="1">
    <citation type="submission" date="2019-12" db="EMBL/GenBank/DDBJ databases">
        <title>Chromosome-level assembly of the Caenorhabditis remanei genome.</title>
        <authorList>
            <person name="Teterina A.A."/>
            <person name="Willis J.H."/>
            <person name="Phillips P.C."/>
        </authorList>
    </citation>
    <scope>NUCLEOTIDE SEQUENCE [LARGE SCALE GENOMIC DNA]</scope>
    <source>
        <strain evidence="7 8">PX506</strain>
        <tissue evidence="7">Whole organism</tissue>
    </source>
</reference>
<dbReference type="CTD" id="9799434"/>
<dbReference type="PANTHER" id="PTHR44535:SF1">
    <property type="entry name" value="SERINE_THREONINE-PROTEIN KINASE NEK9"/>
    <property type="match status" value="1"/>
</dbReference>
<feature type="region of interest" description="Disordered" evidence="3">
    <location>
        <begin position="741"/>
        <end position="774"/>
    </location>
</feature>
<organism evidence="7 8">
    <name type="scientific">Caenorhabditis remanei</name>
    <name type="common">Caenorhabditis vulgaris</name>
    <dbReference type="NCBI Taxonomy" id="31234"/>
    <lineage>
        <taxon>Eukaryota</taxon>
        <taxon>Metazoa</taxon>
        <taxon>Ecdysozoa</taxon>
        <taxon>Nematoda</taxon>
        <taxon>Chromadorea</taxon>
        <taxon>Rhabditida</taxon>
        <taxon>Rhabditina</taxon>
        <taxon>Rhabditomorpha</taxon>
        <taxon>Rhabditoidea</taxon>
        <taxon>Rhabditidae</taxon>
        <taxon>Peloderinae</taxon>
        <taxon>Caenorhabditis</taxon>
    </lineage>
</organism>
<proteinExistence type="predicted"/>
<keyword evidence="4" id="KW-0812">Transmembrane</keyword>
<feature type="domain" description="Protein kinase" evidence="6">
    <location>
        <begin position="611"/>
        <end position="931"/>
    </location>
</feature>
<keyword evidence="4" id="KW-1133">Transmembrane helix</keyword>
<keyword evidence="5" id="KW-0732">Signal</keyword>
<evidence type="ECO:0000256" key="4">
    <source>
        <dbReference type="SAM" id="Phobius"/>
    </source>
</evidence>
<feature type="chain" id="PRO_5025455769" description="Protein kinase domain-containing protein" evidence="5">
    <location>
        <begin position="19"/>
        <end position="939"/>
    </location>
</feature>
<dbReference type="Gene3D" id="1.10.510.10">
    <property type="entry name" value="Transferase(Phosphotransferase) domain 1"/>
    <property type="match status" value="2"/>
</dbReference>
<evidence type="ECO:0000256" key="3">
    <source>
        <dbReference type="SAM" id="MobiDB-lite"/>
    </source>
</evidence>
<dbReference type="Pfam" id="PF07714">
    <property type="entry name" value="PK_Tyr_Ser-Thr"/>
    <property type="match status" value="1"/>
</dbReference>
<evidence type="ECO:0000256" key="1">
    <source>
        <dbReference type="ARBA" id="ARBA00022741"/>
    </source>
</evidence>
<comment type="caution">
    <text evidence="7">The sequence shown here is derived from an EMBL/GenBank/DDBJ whole genome shotgun (WGS) entry which is preliminary data.</text>
</comment>
<dbReference type="InterPro" id="IPR011009">
    <property type="entry name" value="Kinase-like_dom_sf"/>
</dbReference>
<gene>
    <name evidence="7" type="ORF">GCK72_014960</name>
</gene>
<accession>A0A6A5GVV1</accession>
<dbReference type="AlphaFoldDB" id="A0A6A5GVV1"/>
<feature type="transmembrane region" description="Helical" evidence="4">
    <location>
        <begin position="457"/>
        <end position="479"/>
    </location>
</feature>
<feature type="compositionally biased region" description="Polar residues" evidence="3">
    <location>
        <begin position="747"/>
        <end position="774"/>
    </location>
</feature>
<evidence type="ECO:0000313" key="8">
    <source>
        <dbReference type="Proteomes" id="UP000483820"/>
    </source>
</evidence>
<feature type="signal peptide" evidence="5">
    <location>
        <begin position="1"/>
        <end position="18"/>
    </location>
</feature>
<sequence length="939" mass="107426">MKLFYLFTVFLTIKLISTAPLPTPTPLSVFGPCQQRCITKFGRLEERMTNAGTFYREIDLVDNTEFSLCRLGCAHPEFSTLNLPEFLYGQSMYREITTSSEIESSSNVVTGVHFLCLDHLTNRSSSKSSSSNGFVGKVILTLDDDKEESDYVHYIELIARNTEDGSESVVYNSWCYNSNCNITFNEFTGSEVRLQVSSFNKDGLVGRHTFSKWYNTEKHLSNTSINMSLKNVEWNEDKAAARFEYKEETSHEVPVCAFYVKYKNALSSEYKEVNFYLDHTKEVLVKNLNFNQNYSMHFVSSRNDAEGNVNVVVPVCNKMVDDMTMCAPPPVSVVSSTWNTSSLSENVLIIEWKYYSDEKNNRIDSAVRTSHFQLTVHPLITGNNEKCEKYEPIRREVFYTHRRVVFHVPDSKCNYEVEVSVFDTKRRRSETKKIKIVRVNEPSYMALLSPTDYPTTIGFAILLIATSIILFLIILIVMLKRRNHSHRGRKGETVVYAYVDDPKRNVMKVRPPGSRFMPVEYINRDVEAALTQRTAGCNLRDGGKSNMFQVLPQPIGDNVSESQYDYITEYQVESDLSDEVFEEDICISTPNSSFRRFDSPSFCLMAPIAPFEEFDDLPAYAFQNFRFGKPYEREGNTYCLMTTAVDVSRGHCYSLKYPKDYSEPSRRAMRRELEILRILPIHPNFVRFDGVVIGRWENIPYQITGILMEECQGGSLYDYINSAGYVLRRQGMRTPNDHHLPIIEGSPNMSSGYDSFTSKGRQSPDQNNQKEGSSYQQVSSTLCSFTEQISRALEHLHFAKIVHTRVASTSVYLTSDYTDPLEMPSEQMVKLGDFSYASGSNDAIVADPNLQPPEIIMGKKYESKGDIWQFGMCLVDMCTLGVPYQIQKNIPVSGITEFDKLPSTRFLRDTAKKCLKSRNRPTATELRSLFVNRANLERF</sequence>
<dbReference type="InterPro" id="IPR000719">
    <property type="entry name" value="Prot_kinase_dom"/>
</dbReference>
<dbReference type="PROSITE" id="PS50011">
    <property type="entry name" value="PROTEIN_KINASE_DOM"/>
    <property type="match status" value="1"/>
</dbReference>
<dbReference type="GO" id="GO:0005524">
    <property type="term" value="F:ATP binding"/>
    <property type="evidence" value="ECO:0007669"/>
    <property type="project" value="UniProtKB-KW"/>
</dbReference>
<evidence type="ECO:0000259" key="6">
    <source>
        <dbReference type="PROSITE" id="PS50011"/>
    </source>
</evidence>
<dbReference type="GeneID" id="9799434"/>
<dbReference type="SUPFAM" id="SSF56112">
    <property type="entry name" value="Protein kinase-like (PK-like)"/>
    <property type="match status" value="1"/>
</dbReference>
<dbReference type="PANTHER" id="PTHR44535">
    <property type="entry name" value="PROTEIN CBG16200"/>
    <property type="match status" value="1"/>
</dbReference>
<keyword evidence="2" id="KW-0067">ATP-binding</keyword>
<dbReference type="EMBL" id="WUAV01000004">
    <property type="protein sequence ID" value="KAF1758502.1"/>
    <property type="molecule type" value="Genomic_DNA"/>
</dbReference>
<keyword evidence="1" id="KW-0547">Nucleotide-binding</keyword>
<dbReference type="Proteomes" id="UP000483820">
    <property type="component" value="Chromosome IV"/>
</dbReference>
<evidence type="ECO:0000313" key="7">
    <source>
        <dbReference type="EMBL" id="KAF1758502.1"/>
    </source>
</evidence>
<keyword evidence="4" id="KW-0472">Membrane</keyword>
<evidence type="ECO:0000256" key="5">
    <source>
        <dbReference type="SAM" id="SignalP"/>
    </source>
</evidence>
<dbReference type="InterPro" id="IPR001245">
    <property type="entry name" value="Ser-Thr/Tyr_kinase_cat_dom"/>
</dbReference>